<gene>
    <name evidence="4" type="ORF">NP493_458g04035</name>
</gene>
<comment type="caution">
    <text evidence="4">The sequence shown here is derived from an EMBL/GenBank/DDBJ whole genome shotgun (WGS) entry which is preliminary data.</text>
</comment>
<dbReference type="PANTHER" id="PTHR48051">
    <property type="match status" value="1"/>
</dbReference>
<dbReference type="Pfam" id="PF00560">
    <property type="entry name" value="LRR_1"/>
    <property type="match status" value="1"/>
</dbReference>
<reference evidence="4" key="1">
    <citation type="journal article" date="2023" name="Mol. Biol. Evol.">
        <title>Third-Generation Sequencing Reveals the Adaptive Role of the Epigenome in Three Deep-Sea Polychaetes.</title>
        <authorList>
            <person name="Perez M."/>
            <person name="Aroh O."/>
            <person name="Sun Y."/>
            <person name="Lan Y."/>
            <person name="Juniper S.K."/>
            <person name="Young C.R."/>
            <person name="Angers B."/>
            <person name="Qian P.Y."/>
        </authorList>
    </citation>
    <scope>NUCLEOTIDE SEQUENCE</scope>
    <source>
        <strain evidence="4">R07B-5</strain>
    </source>
</reference>
<dbReference type="EMBL" id="JAODUO010000457">
    <property type="protein sequence ID" value="KAK2180135.1"/>
    <property type="molecule type" value="Genomic_DNA"/>
</dbReference>
<feature type="compositionally biased region" description="Acidic residues" evidence="3">
    <location>
        <begin position="672"/>
        <end position="686"/>
    </location>
</feature>
<keyword evidence="1" id="KW-0433">Leucine-rich repeat</keyword>
<sequence length="686" mass="77901">MEEAEERIIKLKERHSDCQDCVKVCPATDVDGLTLNLASLDLSTVPVSLCDASILTQLDSLYLDYNDLTELPCEMSFEHLTKLSLIGNRLTSLPLSMGELENLQELYLNENELVSLPDTITQQKLFPQTSEKLQLLRKLYADENELKQLPKTFGRLRSLEILELGTNRLVQLPKNFGWLERLQVLNLSSNKLDSLPESFAELCSLTEMDLSGNNLRLLPSTLNSHRTLRKLFLDKNTLDELPQWIGDLPELMELSLLDNKLKGAPLPEMLGTICSQLTVLDLGGNFISHLPDTLGKLKHLEKIHLGSVIDELERRNFQNGNWLWSLPENFGQNRICELPASFSQLRRLRVCVLSKNHLELLPSDFGELRNLEDLRLDNNKIAELPESFVQLTELKTLDLFNNRLTDVPDCLQSLPKLIRLDLDKQPSLANFRGKTSRNDFGLDMLKVPQRMVQSMYAPRDPALKDNWRGRGREDLCNVEVTQNDFGLDVLKVPQRMVQSMYAPRDPALKDNWRGRGREDLCNVEVTQGDSEGVEEEVHYNYNALKNAVSRNMALWKSHDGPKDREVFVHPVQSKFSQINYSDEDSEASDSESGSAATASPREEEEGEENEENWDLELEPVPQICSYVAPAPCMSTDTLPTTCMPEQDVFVPSEQHVTSMQRQPVPCCVTDGQFDDADDDDDMDSNR</sequence>
<protein>
    <submittedName>
        <fullName evidence="4">Uncharacterized protein</fullName>
    </submittedName>
</protein>
<dbReference type="InterPro" id="IPR003591">
    <property type="entry name" value="Leu-rich_rpt_typical-subtyp"/>
</dbReference>
<feature type="compositionally biased region" description="Low complexity" evidence="3">
    <location>
        <begin position="590"/>
        <end position="599"/>
    </location>
</feature>
<evidence type="ECO:0000256" key="2">
    <source>
        <dbReference type="ARBA" id="ARBA00022737"/>
    </source>
</evidence>
<dbReference type="SMART" id="SM00364">
    <property type="entry name" value="LRR_BAC"/>
    <property type="match status" value="10"/>
</dbReference>
<dbReference type="InterPro" id="IPR032675">
    <property type="entry name" value="LRR_dom_sf"/>
</dbReference>
<feature type="region of interest" description="Disordered" evidence="3">
    <location>
        <begin position="653"/>
        <end position="686"/>
    </location>
</feature>
<dbReference type="PANTHER" id="PTHR48051:SF46">
    <property type="entry name" value="LEUCINE RICH REPEAT-CONTAINING DOMAIN PROTEIN"/>
    <property type="match status" value="1"/>
</dbReference>
<name>A0AAD9L076_RIDPI</name>
<feature type="compositionally biased region" description="Acidic residues" evidence="3">
    <location>
        <begin position="602"/>
        <end position="615"/>
    </location>
</feature>
<dbReference type="Proteomes" id="UP001209878">
    <property type="component" value="Unassembled WGS sequence"/>
</dbReference>
<evidence type="ECO:0000256" key="1">
    <source>
        <dbReference type="ARBA" id="ARBA00022614"/>
    </source>
</evidence>
<dbReference type="InterPro" id="IPR050216">
    <property type="entry name" value="LRR_domain-containing"/>
</dbReference>
<dbReference type="InterPro" id="IPR001611">
    <property type="entry name" value="Leu-rich_rpt"/>
</dbReference>
<dbReference type="AlphaFoldDB" id="A0AAD9L076"/>
<dbReference type="SUPFAM" id="SSF52058">
    <property type="entry name" value="L domain-like"/>
    <property type="match status" value="1"/>
</dbReference>
<dbReference type="GO" id="GO:0005737">
    <property type="term" value="C:cytoplasm"/>
    <property type="evidence" value="ECO:0007669"/>
    <property type="project" value="TreeGrafter"/>
</dbReference>
<dbReference type="PROSITE" id="PS51450">
    <property type="entry name" value="LRR"/>
    <property type="match status" value="5"/>
</dbReference>
<evidence type="ECO:0000313" key="4">
    <source>
        <dbReference type="EMBL" id="KAK2180135.1"/>
    </source>
</evidence>
<proteinExistence type="predicted"/>
<accession>A0AAD9L076</accession>
<evidence type="ECO:0000313" key="5">
    <source>
        <dbReference type="Proteomes" id="UP001209878"/>
    </source>
</evidence>
<dbReference type="Pfam" id="PF13855">
    <property type="entry name" value="LRR_8"/>
    <property type="match status" value="2"/>
</dbReference>
<dbReference type="Gene3D" id="3.80.10.10">
    <property type="entry name" value="Ribonuclease Inhibitor"/>
    <property type="match status" value="2"/>
</dbReference>
<keyword evidence="2" id="KW-0677">Repeat</keyword>
<keyword evidence="5" id="KW-1185">Reference proteome</keyword>
<feature type="region of interest" description="Disordered" evidence="3">
    <location>
        <begin position="577"/>
        <end position="615"/>
    </location>
</feature>
<dbReference type="SMART" id="SM00369">
    <property type="entry name" value="LRR_TYP"/>
    <property type="match status" value="11"/>
</dbReference>
<evidence type="ECO:0000256" key="3">
    <source>
        <dbReference type="SAM" id="MobiDB-lite"/>
    </source>
</evidence>
<organism evidence="4 5">
    <name type="scientific">Ridgeia piscesae</name>
    <name type="common">Tubeworm</name>
    <dbReference type="NCBI Taxonomy" id="27915"/>
    <lineage>
        <taxon>Eukaryota</taxon>
        <taxon>Metazoa</taxon>
        <taxon>Spiralia</taxon>
        <taxon>Lophotrochozoa</taxon>
        <taxon>Annelida</taxon>
        <taxon>Polychaeta</taxon>
        <taxon>Sedentaria</taxon>
        <taxon>Canalipalpata</taxon>
        <taxon>Sabellida</taxon>
        <taxon>Siboglinidae</taxon>
        <taxon>Ridgeia</taxon>
    </lineage>
</organism>